<dbReference type="InterPro" id="IPR030395">
    <property type="entry name" value="GP_PDE_dom"/>
</dbReference>
<dbReference type="PROSITE" id="PS51704">
    <property type="entry name" value="GP_PDE"/>
    <property type="match status" value="1"/>
</dbReference>
<dbReference type="GO" id="GO:0008889">
    <property type="term" value="F:glycerophosphodiester phosphodiesterase activity"/>
    <property type="evidence" value="ECO:0007669"/>
    <property type="project" value="UniProtKB-EC"/>
</dbReference>
<dbReference type="GO" id="GO:0006629">
    <property type="term" value="P:lipid metabolic process"/>
    <property type="evidence" value="ECO:0007669"/>
    <property type="project" value="InterPro"/>
</dbReference>
<dbReference type="PROSITE" id="PS51257">
    <property type="entry name" value="PROKAR_LIPOPROTEIN"/>
    <property type="match status" value="1"/>
</dbReference>
<dbReference type="Gene3D" id="3.20.20.190">
    <property type="entry name" value="Phosphatidylinositol (PI) phosphodiesterase"/>
    <property type="match status" value="1"/>
</dbReference>
<reference evidence="4" key="1">
    <citation type="submission" date="2020-11" db="EMBL/GenBank/DDBJ databases">
        <title>Sequencing the genomes of 1000 actinobacteria strains.</title>
        <authorList>
            <person name="Klenk H.-P."/>
        </authorList>
    </citation>
    <scope>NUCLEOTIDE SEQUENCE</scope>
    <source>
        <strain evidence="4">DSM 45632</strain>
    </source>
</reference>
<dbReference type="PANTHER" id="PTHR46211:SF14">
    <property type="entry name" value="GLYCEROPHOSPHODIESTER PHOSPHODIESTERASE"/>
    <property type="match status" value="1"/>
</dbReference>
<proteinExistence type="predicted"/>
<feature type="compositionally biased region" description="Basic and acidic residues" evidence="1">
    <location>
        <begin position="77"/>
        <end position="91"/>
    </location>
</feature>
<dbReference type="Pfam" id="PF03009">
    <property type="entry name" value="GDPD"/>
    <property type="match status" value="1"/>
</dbReference>
<evidence type="ECO:0000256" key="1">
    <source>
        <dbReference type="SAM" id="MobiDB-lite"/>
    </source>
</evidence>
<feature type="signal peptide" evidence="2">
    <location>
        <begin position="1"/>
        <end position="22"/>
    </location>
</feature>
<dbReference type="EMBL" id="JADOUE010000001">
    <property type="protein sequence ID" value="MBG6121660.1"/>
    <property type="molecule type" value="Genomic_DNA"/>
</dbReference>
<gene>
    <name evidence="4" type="ORF">IW254_000629</name>
</gene>
<dbReference type="RefSeq" id="WP_231375395.1">
    <property type="nucleotide sequence ID" value="NZ_CP046980.1"/>
</dbReference>
<keyword evidence="5" id="KW-1185">Reference proteome</keyword>
<feature type="compositionally biased region" description="Basic and acidic residues" evidence="1">
    <location>
        <begin position="50"/>
        <end position="59"/>
    </location>
</feature>
<dbReference type="SUPFAM" id="SSF51695">
    <property type="entry name" value="PLC-like phosphodiesterases"/>
    <property type="match status" value="1"/>
</dbReference>
<organism evidence="4 5">
    <name type="scientific">Corynebacterium aquatimens</name>
    <dbReference type="NCBI Taxonomy" id="1190508"/>
    <lineage>
        <taxon>Bacteria</taxon>
        <taxon>Bacillati</taxon>
        <taxon>Actinomycetota</taxon>
        <taxon>Actinomycetes</taxon>
        <taxon>Mycobacteriales</taxon>
        <taxon>Corynebacteriaceae</taxon>
        <taxon>Corynebacterium</taxon>
    </lineage>
</organism>
<feature type="chain" id="PRO_5039688192" evidence="2">
    <location>
        <begin position="23"/>
        <end position="383"/>
    </location>
</feature>
<keyword evidence="4" id="KW-0378">Hydrolase</keyword>
<dbReference type="PANTHER" id="PTHR46211">
    <property type="entry name" value="GLYCEROPHOSPHORYL DIESTER PHOSPHODIESTERASE"/>
    <property type="match status" value="1"/>
</dbReference>
<evidence type="ECO:0000313" key="4">
    <source>
        <dbReference type="EMBL" id="MBG6121660.1"/>
    </source>
</evidence>
<dbReference type="Proteomes" id="UP000658613">
    <property type="component" value="Unassembled WGS sequence"/>
</dbReference>
<dbReference type="EC" id="3.1.4.46" evidence="4"/>
<evidence type="ECO:0000259" key="3">
    <source>
        <dbReference type="PROSITE" id="PS51704"/>
    </source>
</evidence>
<feature type="domain" description="GP-PDE" evidence="3">
    <location>
        <begin position="77"/>
        <end position="372"/>
    </location>
</feature>
<dbReference type="AlphaFoldDB" id="A0A931E112"/>
<dbReference type="InterPro" id="IPR017946">
    <property type="entry name" value="PLC-like_Pdiesterase_TIM-brl"/>
</dbReference>
<keyword evidence="2" id="KW-0732">Signal</keyword>
<sequence length="383" mass="42508">MGTNRRSMGAVAVLASASLLLASCSNDEGTDKGNSSTPEDNSASTSVHEQASKNNRDDVPPVADNPSPAVKNLPPHFDFEAHRGGRGEWTEESKKAFETALELNATTLELDVVITKDGVPAVWHDPKVQDDKCTDTKPATENDPQFPYVGKLMHELTWDQIQTLDCDLKLSEDFPEQEPVKGNKILQLSDVFEIAKSEHDVYFNIETKIEAEERENSAEPQEFVDAILAAAEEAGTTDRIMIQSFDWRSLPLVREKNPNIPLVALYDETTWVEDSKWIGDIDYKDVDGDVIEAVKKLGAEVISPGFAVPYEAKAGDDDYNPTATREYITKAHEAGIRVVPWTINDPDTMEEQLDAGVDGIITDYPTRLKKILDERGINYARTK</sequence>
<protein>
    <submittedName>
        <fullName evidence="4">Glycerophosphoryl diester phosphodiesterase</fullName>
        <ecNumber evidence="4">3.1.4.46</ecNumber>
    </submittedName>
</protein>
<evidence type="ECO:0000256" key="2">
    <source>
        <dbReference type="SAM" id="SignalP"/>
    </source>
</evidence>
<accession>A0A931E112</accession>
<evidence type="ECO:0000313" key="5">
    <source>
        <dbReference type="Proteomes" id="UP000658613"/>
    </source>
</evidence>
<name>A0A931E112_9CORY</name>
<feature type="compositionally biased region" description="Polar residues" evidence="1">
    <location>
        <begin position="24"/>
        <end position="49"/>
    </location>
</feature>
<feature type="region of interest" description="Disordered" evidence="1">
    <location>
        <begin position="24"/>
        <end position="91"/>
    </location>
</feature>
<comment type="caution">
    <text evidence="4">The sequence shown here is derived from an EMBL/GenBank/DDBJ whole genome shotgun (WGS) entry which is preliminary data.</text>
</comment>